<dbReference type="EMBL" id="KI912111">
    <property type="protein sequence ID" value="ETS84025.1"/>
    <property type="molecule type" value="Genomic_DNA"/>
</dbReference>
<evidence type="ECO:0000256" key="1">
    <source>
        <dbReference type="SAM" id="MobiDB-lite"/>
    </source>
</evidence>
<accession>W3XD95</accession>
<reference evidence="3" key="1">
    <citation type="journal article" date="2015" name="BMC Genomics">
        <title>Genomic and transcriptomic analysis of the endophytic fungus Pestalotiopsis fici reveals its lifestyle and high potential for synthesis of natural products.</title>
        <authorList>
            <person name="Wang X."/>
            <person name="Zhang X."/>
            <person name="Liu L."/>
            <person name="Xiang M."/>
            <person name="Wang W."/>
            <person name="Sun X."/>
            <person name="Che Y."/>
            <person name="Guo L."/>
            <person name="Liu G."/>
            <person name="Guo L."/>
            <person name="Wang C."/>
            <person name="Yin W.B."/>
            <person name="Stadler M."/>
            <person name="Zhang X."/>
            <person name="Liu X."/>
        </authorList>
    </citation>
    <scope>NUCLEOTIDE SEQUENCE [LARGE SCALE GENOMIC DNA]</scope>
    <source>
        <strain evidence="3">W106-1 / CGMCC3.15140</strain>
    </source>
</reference>
<organism evidence="2 3">
    <name type="scientific">Pestalotiopsis fici (strain W106-1 / CGMCC3.15140)</name>
    <dbReference type="NCBI Taxonomy" id="1229662"/>
    <lineage>
        <taxon>Eukaryota</taxon>
        <taxon>Fungi</taxon>
        <taxon>Dikarya</taxon>
        <taxon>Ascomycota</taxon>
        <taxon>Pezizomycotina</taxon>
        <taxon>Sordariomycetes</taxon>
        <taxon>Xylariomycetidae</taxon>
        <taxon>Amphisphaeriales</taxon>
        <taxon>Sporocadaceae</taxon>
        <taxon>Pestalotiopsis</taxon>
    </lineage>
</organism>
<evidence type="ECO:0000313" key="2">
    <source>
        <dbReference type="EMBL" id="ETS84025.1"/>
    </source>
</evidence>
<keyword evidence="3" id="KW-1185">Reference proteome</keyword>
<name>W3XD95_PESFW</name>
<proteinExistence type="predicted"/>
<dbReference type="RefSeq" id="XP_007832673.1">
    <property type="nucleotide sequence ID" value="XM_007834482.1"/>
</dbReference>
<sequence length="110" mass="12304">MRYSTGEVEAPSKQYDNERGGHASPTVDIDRVTNDTLGFSKVFVVGLPERTDKRDAIALTSSLTGFHVEWVDGVRGETVVDKALPFGVDRKELWENNLGSWRGHMNAVRR</sequence>
<dbReference type="Proteomes" id="UP000030651">
    <property type="component" value="Unassembled WGS sequence"/>
</dbReference>
<protein>
    <submittedName>
        <fullName evidence="2">Uncharacterized protein</fullName>
    </submittedName>
</protein>
<feature type="region of interest" description="Disordered" evidence="1">
    <location>
        <begin position="1"/>
        <end position="29"/>
    </location>
</feature>
<dbReference type="GeneID" id="19270914"/>
<gene>
    <name evidence="2" type="ORF">PFICI_05901</name>
</gene>
<dbReference type="HOGENOM" id="CLU_2171919_0_0_1"/>
<dbReference type="AlphaFoldDB" id="W3XD95"/>
<dbReference type="InParanoid" id="W3XD95"/>
<dbReference type="OrthoDB" id="47375at2759"/>
<evidence type="ECO:0000313" key="3">
    <source>
        <dbReference type="Proteomes" id="UP000030651"/>
    </source>
</evidence>
<dbReference type="KEGG" id="pfy:PFICI_05901"/>
<dbReference type="eggNOG" id="ENOG502T7MW">
    <property type="taxonomic scope" value="Eukaryota"/>
</dbReference>